<dbReference type="AlphaFoldDB" id="A0AAQ3S1X7"/>
<accession>A0AAQ3S1X7</accession>
<sequence>MSFGISPFSLLLPRYNLFKDVNVEKSGSVPLILFTSRFNSSNEYLAQLDKCEIIVGSSTLKLLSLICNEFKAHAFPNDFGIPPSMKFPLINKSSKVDGNFTLSGILPLNRFP</sequence>
<gene>
    <name evidence="1" type="ORF">V8G54_011039</name>
</gene>
<proteinExistence type="predicted"/>
<reference evidence="1 2" key="1">
    <citation type="journal article" date="2023" name="Life. Sci Alliance">
        <title>Evolutionary insights into 3D genome organization and epigenetic landscape of Vigna mungo.</title>
        <authorList>
            <person name="Junaid A."/>
            <person name="Singh B."/>
            <person name="Bhatia S."/>
        </authorList>
    </citation>
    <scope>NUCLEOTIDE SEQUENCE [LARGE SCALE GENOMIC DNA]</scope>
    <source>
        <strain evidence="1">Urdbean</strain>
    </source>
</reference>
<dbReference type="EMBL" id="CP144697">
    <property type="protein sequence ID" value="WVZ13473.1"/>
    <property type="molecule type" value="Genomic_DNA"/>
</dbReference>
<name>A0AAQ3S1X7_VIGMU</name>
<dbReference type="Proteomes" id="UP001374535">
    <property type="component" value="Chromosome 4"/>
</dbReference>
<keyword evidence="2" id="KW-1185">Reference proteome</keyword>
<evidence type="ECO:0000313" key="2">
    <source>
        <dbReference type="Proteomes" id="UP001374535"/>
    </source>
</evidence>
<evidence type="ECO:0000313" key="1">
    <source>
        <dbReference type="EMBL" id="WVZ13473.1"/>
    </source>
</evidence>
<protein>
    <submittedName>
        <fullName evidence="1">Uncharacterized protein</fullName>
    </submittedName>
</protein>
<organism evidence="1 2">
    <name type="scientific">Vigna mungo</name>
    <name type="common">Black gram</name>
    <name type="synonym">Phaseolus mungo</name>
    <dbReference type="NCBI Taxonomy" id="3915"/>
    <lineage>
        <taxon>Eukaryota</taxon>
        <taxon>Viridiplantae</taxon>
        <taxon>Streptophyta</taxon>
        <taxon>Embryophyta</taxon>
        <taxon>Tracheophyta</taxon>
        <taxon>Spermatophyta</taxon>
        <taxon>Magnoliopsida</taxon>
        <taxon>eudicotyledons</taxon>
        <taxon>Gunneridae</taxon>
        <taxon>Pentapetalae</taxon>
        <taxon>rosids</taxon>
        <taxon>fabids</taxon>
        <taxon>Fabales</taxon>
        <taxon>Fabaceae</taxon>
        <taxon>Papilionoideae</taxon>
        <taxon>50 kb inversion clade</taxon>
        <taxon>NPAAA clade</taxon>
        <taxon>indigoferoid/millettioid clade</taxon>
        <taxon>Phaseoleae</taxon>
        <taxon>Vigna</taxon>
    </lineage>
</organism>